<dbReference type="PANTHER" id="PTHR37466">
    <property type="entry name" value="SLR1628 PROTEIN"/>
    <property type="match status" value="1"/>
</dbReference>
<keyword evidence="2" id="KW-1185">Reference proteome</keyword>
<evidence type="ECO:0000313" key="1">
    <source>
        <dbReference type="EMBL" id="MBN7811917.1"/>
    </source>
</evidence>
<gene>
    <name evidence="1" type="ORF">J0A68_13260</name>
</gene>
<dbReference type="PANTHER" id="PTHR37466:SF1">
    <property type="entry name" value="SLR1628 PROTEIN"/>
    <property type="match status" value="1"/>
</dbReference>
<accession>A0ABS3C490</accession>
<protein>
    <submittedName>
        <fullName evidence="1">DUF2237 domain-containing protein</fullName>
    </submittedName>
</protein>
<dbReference type="Gene3D" id="3.30.56.110">
    <property type="entry name" value="Protein of unknown function DUF2237"/>
    <property type="match status" value="1"/>
</dbReference>
<reference evidence="1 2" key="1">
    <citation type="submission" date="2021-03" db="EMBL/GenBank/DDBJ databases">
        <title>novel species isolated from a fishpond in China.</title>
        <authorList>
            <person name="Lu H."/>
            <person name="Cai Z."/>
        </authorList>
    </citation>
    <scope>NUCLEOTIDE SEQUENCE [LARGE SCALE GENOMIC DNA]</scope>
    <source>
        <strain evidence="1 2">H41</strain>
    </source>
</reference>
<dbReference type="RefSeq" id="WP_206578696.1">
    <property type="nucleotide sequence ID" value="NZ_JAFKCT010000005.1"/>
</dbReference>
<sequence>MAKNVFGENLIPCSMMPLTGFFRTGCCETDEEDRGMHTVCAVMSDTFLRFSKGRGNDLSTPRPEYGFPGLQAGDKWCLCASRWMEAYQWGCAPLVYLEATDEATLDIIPLELLVSHALKTV</sequence>
<dbReference type="Pfam" id="PF09996">
    <property type="entry name" value="DUF2237"/>
    <property type="match status" value="1"/>
</dbReference>
<dbReference type="EMBL" id="JAFKCT010000005">
    <property type="protein sequence ID" value="MBN7811917.1"/>
    <property type="molecule type" value="Genomic_DNA"/>
</dbReference>
<comment type="caution">
    <text evidence="1">The sequence shown here is derived from an EMBL/GenBank/DDBJ whole genome shotgun (WGS) entry which is preliminary data.</text>
</comment>
<dbReference type="InterPro" id="IPR018714">
    <property type="entry name" value="DUF2237"/>
</dbReference>
<dbReference type="Proteomes" id="UP000664317">
    <property type="component" value="Unassembled WGS sequence"/>
</dbReference>
<name>A0ABS3C490_9BACT</name>
<evidence type="ECO:0000313" key="2">
    <source>
        <dbReference type="Proteomes" id="UP000664317"/>
    </source>
</evidence>
<proteinExistence type="predicted"/>
<organism evidence="1 2">
    <name type="scientific">Algoriphagus oliviformis</name>
    <dbReference type="NCBI Taxonomy" id="2811231"/>
    <lineage>
        <taxon>Bacteria</taxon>
        <taxon>Pseudomonadati</taxon>
        <taxon>Bacteroidota</taxon>
        <taxon>Cytophagia</taxon>
        <taxon>Cytophagales</taxon>
        <taxon>Cyclobacteriaceae</taxon>
        <taxon>Algoriphagus</taxon>
    </lineage>
</organism>